<reference evidence="8 9" key="1">
    <citation type="submission" date="2020-04" db="EMBL/GenBank/DDBJ databases">
        <title>Genomic insights into acetone-butanol-ethanol (ABE) fermentation by sequencing solventogenic clostridia strains.</title>
        <authorList>
            <person name="Brown S."/>
        </authorList>
    </citation>
    <scope>NUCLEOTIDE SEQUENCE [LARGE SCALE GENOMIC DNA]</scope>
    <source>
        <strain evidence="8 9">DJ011</strain>
    </source>
</reference>
<evidence type="ECO:0000256" key="5">
    <source>
        <dbReference type="ARBA" id="ARBA00023136"/>
    </source>
</evidence>
<dbReference type="GO" id="GO:0005886">
    <property type="term" value="C:plasma membrane"/>
    <property type="evidence" value="ECO:0007669"/>
    <property type="project" value="UniProtKB-SubCell"/>
</dbReference>
<feature type="transmembrane region" description="Helical" evidence="6">
    <location>
        <begin position="372"/>
        <end position="396"/>
    </location>
</feature>
<comment type="subcellular location">
    <subcellularLocation>
        <location evidence="1">Cell membrane</location>
        <topology evidence="1">Multi-pass membrane protein</topology>
    </subcellularLocation>
</comment>
<evidence type="ECO:0000256" key="1">
    <source>
        <dbReference type="ARBA" id="ARBA00004651"/>
    </source>
</evidence>
<keyword evidence="3 6" id="KW-0812">Transmembrane</keyword>
<feature type="transmembrane region" description="Helical" evidence="6">
    <location>
        <begin position="339"/>
        <end position="365"/>
    </location>
</feature>
<accession>A0A923E8U1</accession>
<evidence type="ECO:0000259" key="7">
    <source>
        <dbReference type="Pfam" id="PF03772"/>
    </source>
</evidence>
<name>A0A923E8U1_CLOTT</name>
<dbReference type="PANTHER" id="PTHR30619">
    <property type="entry name" value="DNA INTERNALIZATION/COMPETENCE PROTEIN COMEC/REC2"/>
    <property type="match status" value="1"/>
</dbReference>
<dbReference type="EMBL" id="JAAZWO010000005">
    <property type="protein sequence ID" value="MBC2397357.1"/>
    <property type="molecule type" value="Genomic_DNA"/>
</dbReference>
<dbReference type="NCBIfam" id="TIGR00360">
    <property type="entry name" value="ComEC_N-term"/>
    <property type="match status" value="1"/>
</dbReference>
<comment type="caution">
    <text evidence="8">The sequence shown here is derived from an EMBL/GenBank/DDBJ whole genome shotgun (WGS) entry which is preliminary data.</text>
</comment>
<feature type="transmembrane region" description="Helical" evidence="6">
    <location>
        <begin position="402"/>
        <end position="423"/>
    </location>
</feature>
<organism evidence="8 9">
    <name type="scientific">Clostridium tetanomorphum</name>
    <dbReference type="NCBI Taxonomy" id="1553"/>
    <lineage>
        <taxon>Bacteria</taxon>
        <taxon>Bacillati</taxon>
        <taxon>Bacillota</taxon>
        <taxon>Clostridia</taxon>
        <taxon>Eubacteriales</taxon>
        <taxon>Clostridiaceae</taxon>
        <taxon>Clostridium</taxon>
    </lineage>
</organism>
<feature type="transmembrane region" description="Helical" evidence="6">
    <location>
        <begin position="313"/>
        <end position="333"/>
    </location>
</feature>
<keyword evidence="2" id="KW-1003">Cell membrane</keyword>
<evidence type="ECO:0000256" key="3">
    <source>
        <dbReference type="ARBA" id="ARBA00022692"/>
    </source>
</evidence>
<dbReference type="Pfam" id="PF03772">
    <property type="entry name" value="Competence"/>
    <property type="match status" value="1"/>
</dbReference>
<dbReference type="InterPro" id="IPR052159">
    <property type="entry name" value="Competence_DNA_uptake"/>
</dbReference>
<feature type="transmembrane region" description="Helical" evidence="6">
    <location>
        <begin position="49"/>
        <end position="71"/>
    </location>
</feature>
<evidence type="ECO:0000256" key="4">
    <source>
        <dbReference type="ARBA" id="ARBA00022989"/>
    </source>
</evidence>
<keyword evidence="9" id="KW-1185">Reference proteome</keyword>
<feature type="transmembrane region" description="Helical" evidence="6">
    <location>
        <begin position="282"/>
        <end position="301"/>
    </location>
</feature>
<keyword evidence="4 6" id="KW-1133">Transmembrane helix</keyword>
<evidence type="ECO:0000313" key="9">
    <source>
        <dbReference type="Proteomes" id="UP000563151"/>
    </source>
</evidence>
<protein>
    <submittedName>
        <fullName evidence="8">ComEC/Rec2 family competence protein</fullName>
    </submittedName>
</protein>
<feature type="transmembrane region" description="Helical" evidence="6">
    <location>
        <begin position="12"/>
        <end position="43"/>
    </location>
</feature>
<evidence type="ECO:0000256" key="6">
    <source>
        <dbReference type="SAM" id="Phobius"/>
    </source>
</evidence>
<feature type="transmembrane region" description="Helical" evidence="6">
    <location>
        <begin position="430"/>
        <end position="449"/>
    </location>
</feature>
<evidence type="ECO:0000256" key="2">
    <source>
        <dbReference type="ARBA" id="ARBA00022475"/>
    </source>
</evidence>
<feature type="transmembrane region" description="Helical" evidence="6">
    <location>
        <begin position="220"/>
        <end position="238"/>
    </location>
</feature>
<keyword evidence="5 6" id="KW-0472">Membrane</keyword>
<evidence type="ECO:0000313" key="8">
    <source>
        <dbReference type="EMBL" id="MBC2397357.1"/>
    </source>
</evidence>
<dbReference type="AlphaFoldDB" id="A0A923E8U1"/>
<dbReference type="InterPro" id="IPR004477">
    <property type="entry name" value="ComEC_N"/>
</dbReference>
<feature type="transmembrane region" description="Helical" evidence="6">
    <location>
        <begin position="259"/>
        <end position="276"/>
    </location>
</feature>
<proteinExistence type="predicted"/>
<dbReference type="RefSeq" id="WP_051593084.1">
    <property type="nucleotide sequence ID" value="NZ_JAAZWO010000005.1"/>
</dbReference>
<sequence>MNINKPLVFYALSFFIGSLSSLIFRNSLIIGAVVAASFLYVIYFTNTKMFTLINATFVLCGIISFNMYFYFLPSNCEKIRVVEVKRYCTIGKLKGRNILLKGNTKNLKEGRKIKAKGKFQKNIIYDKGIIGNYFIDEYENCNEDFIYNCYCLKERIKYEFSKRLDDNKKALVMSLCFGDTSLLTIEEKNKFQKLGVIHAVSVSGFHLSIVYKILEILGGVKLGIILSFLYVVFTGLRYSTLRAFIMIVILKFSKIVYKNYDSISAISLAFLLILFIKPYSFMEIGFMLSFLSTLGIILYYNKIRKKLYYLPSKINDSLSITLSAQIFTLPYIAFTLEDFSLGFIIGNLFLLPLYSVVIIVGNFALLAINFKFLFSVINILLYNLTIGIEGANYILLKICPPMINLGGKEGICLIIIYFSYVMIKYGKKQFKYLPVMAVTTLFISYYTIFPEIYIINDEKMSSAIIKYNINCLMICNYDLEKGKDVIKLKEKYNVNKIITNKEDSIVITTNNSVVKIIDDDRKINSIAVKNIKGKYIYYDIIDRSQNKEILYKIIFGKVYKKDFSLNGGEHHLFKWNL</sequence>
<feature type="domain" description="ComEC/Rec2-related protein" evidence="7">
    <location>
        <begin position="175"/>
        <end position="398"/>
    </location>
</feature>
<dbReference type="Proteomes" id="UP000563151">
    <property type="component" value="Unassembled WGS sequence"/>
</dbReference>
<gene>
    <name evidence="8" type="ORF">HGG79_06145</name>
</gene>
<dbReference type="PANTHER" id="PTHR30619:SF7">
    <property type="entry name" value="BETA-LACTAMASE DOMAIN PROTEIN"/>
    <property type="match status" value="1"/>
</dbReference>